<proteinExistence type="predicted"/>
<dbReference type="PANTHER" id="PTHR13124:SF12">
    <property type="entry name" value="LARGE RIBOSOMAL SUBUNIT PROTEIN ML46"/>
    <property type="match status" value="1"/>
</dbReference>
<reference evidence="2 3" key="1">
    <citation type="journal article" date="2020" name="J. Phycol.">
        <title>Comparative genome analysis reveals Cyanidiococcus gen. nov., a new extremophilic red algal genus sister to Cyanidioschyzon (Cyanidioschyzonaceae, Rhodophyta).</title>
        <authorList>
            <person name="Liu S.-L."/>
            <person name="Chiang Y.-R."/>
            <person name="Yoon H.S."/>
            <person name="Fu H.-Y."/>
        </authorList>
    </citation>
    <scope>NUCLEOTIDE SEQUENCE [LARGE SCALE GENOMIC DNA]</scope>
    <source>
        <strain evidence="2 3">THAL066</strain>
    </source>
</reference>
<feature type="region of interest" description="Disordered" evidence="1">
    <location>
        <begin position="37"/>
        <end position="70"/>
    </location>
</feature>
<feature type="compositionally biased region" description="Basic and acidic residues" evidence="1">
    <location>
        <begin position="151"/>
        <end position="164"/>
    </location>
</feature>
<feature type="compositionally biased region" description="Low complexity" evidence="1">
    <location>
        <begin position="45"/>
        <end position="61"/>
    </location>
</feature>
<accession>A0A7J7IET9</accession>
<dbReference type="PANTHER" id="PTHR13124">
    <property type="entry name" value="39S RIBOSOMAL PROTEIN L46, MITOCHONDRIAL PRECURSOR-RELATED"/>
    <property type="match status" value="1"/>
</dbReference>
<feature type="compositionally biased region" description="Basic and acidic residues" evidence="1">
    <location>
        <begin position="130"/>
        <end position="141"/>
    </location>
</feature>
<dbReference type="AlphaFoldDB" id="A0A7J7IET9"/>
<dbReference type="Proteomes" id="UP000530660">
    <property type="component" value="Unassembled WGS sequence"/>
</dbReference>
<dbReference type="InterPro" id="IPR040008">
    <property type="entry name" value="Ribosomal_mL46"/>
</dbReference>
<name>A0A7J7IET9_9RHOD</name>
<dbReference type="GO" id="GO:0003735">
    <property type="term" value="F:structural constituent of ribosome"/>
    <property type="evidence" value="ECO:0007669"/>
    <property type="project" value="InterPro"/>
</dbReference>
<dbReference type="OrthoDB" id="414075at2759"/>
<dbReference type="InterPro" id="IPR033650">
    <property type="entry name" value="Ribosomal_mL46_NUDIX"/>
</dbReference>
<sequence length="327" mass="37389">MVPNLNIVVRNALLVLSRRREREIIVRYLFNARRRQLRASNSSASTSGETPPTEHSSSEPPVQRKSVSQEQHPFRYAVATILERTPIILPEPTPEERAFRRFRLLMANAQARELPPEVFELLSQSGRPKQNAEMDPKRSELFELDEGEYEPAPRETEADRTNNRHSLDRKLDRWLFLLVQRKLGPAGRAIWQFPQRNIEGGRRNLNVESPSPKGSTPSSLSFRAEAEKALYSFIETSKEDEDEGESFEAHFIGNAPCAHLKHTYSPAFQKAQHIAGVKVFFYRAQLISGQITGVRPPAAEDYAWVTADELPEYLPPEYYRAIAPVVW</sequence>
<comment type="caution">
    <text evidence="2">The sequence shown here is derived from an EMBL/GenBank/DDBJ whole genome shotgun (WGS) entry which is preliminary data.</text>
</comment>
<gene>
    <name evidence="2" type="ORF">F1559_004102</name>
</gene>
<feature type="compositionally biased region" description="Polar residues" evidence="1">
    <location>
        <begin position="206"/>
        <end position="220"/>
    </location>
</feature>
<keyword evidence="3" id="KW-1185">Reference proteome</keyword>
<dbReference type="EMBL" id="VWRR01000014">
    <property type="protein sequence ID" value="KAF6001605.1"/>
    <property type="molecule type" value="Genomic_DNA"/>
</dbReference>
<evidence type="ECO:0000256" key="1">
    <source>
        <dbReference type="SAM" id="MobiDB-lite"/>
    </source>
</evidence>
<dbReference type="CDD" id="cd04661">
    <property type="entry name" value="NUDIX_MRP_L46"/>
    <property type="match status" value="1"/>
</dbReference>
<organism evidence="2 3">
    <name type="scientific">Cyanidiococcus yangmingshanensis</name>
    <dbReference type="NCBI Taxonomy" id="2690220"/>
    <lineage>
        <taxon>Eukaryota</taxon>
        <taxon>Rhodophyta</taxon>
        <taxon>Bangiophyceae</taxon>
        <taxon>Cyanidiales</taxon>
        <taxon>Cyanidiaceae</taxon>
        <taxon>Cyanidiococcus</taxon>
    </lineage>
</organism>
<feature type="region of interest" description="Disordered" evidence="1">
    <location>
        <begin position="201"/>
        <end position="220"/>
    </location>
</feature>
<dbReference type="Gene3D" id="3.90.79.10">
    <property type="entry name" value="Nucleoside Triphosphate Pyrophosphohydrolase"/>
    <property type="match status" value="1"/>
</dbReference>
<evidence type="ECO:0000313" key="3">
    <source>
        <dbReference type="Proteomes" id="UP000530660"/>
    </source>
</evidence>
<evidence type="ECO:0000313" key="2">
    <source>
        <dbReference type="EMBL" id="KAF6001605.1"/>
    </source>
</evidence>
<evidence type="ECO:0008006" key="4">
    <source>
        <dbReference type="Google" id="ProtNLM"/>
    </source>
</evidence>
<feature type="region of interest" description="Disordered" evidence="1">
    <location>
        <begin position="125"/>
        <end position="164"/>
    </location>
</feature>
<protein>
    <recommendedName>
        <fullName evidence="4">39S ribosomal protein L46, mitochondrial</fullName>
    </recommendedName>
</protein>
<dbReference type="GO" id="GO:0005762">
    <property type="term" value="C:mitochondrial large ribosomal subunit"/>
    <property type="evidence" value="ECO:0007669"/>
    <property type="project" value="TreeGrafter"/>
</dbReference>